<dbReference type="InterPro" id="IPR012171">
    <property type="entry name" value="Fatty_acid_desaturase"/>
</dbReference>
<dbReference type="InterPro" id="IPR005804">
    <property type="entry name" value="FA_desaturase_dom"/>
</dbReference>
<dbReference type="Pfam" id="PF00487">
    <property type="entry name" value="FA_desaturase"/>
    <property type="match status" value="1"/>
</dbReference>
<proteinExistence type="predicted"/>
<keyword evidence="3" id="KW-0560">Oxidoreductase</keyword>
<dbReference type="RefSeq" id="WP_275476004.1">
    <property type="nucleotide sequence ID" value="NZ_CP162940.1"/>
</dbReference>
<sequence>MIINNQEEHRDWKKDIAPFQKSDTRKSVWQLINTIAPFLGLWWAAYLCLSVSIWVTLPLTILASGFFVRIFIIFHDCCHHSFFKSRRANEIVGIITGVLTFFPYHQWKYEHAVHHATSGDLERRGTGDMWTLTVNEYKQSSLVKRMVYRVYRNPVVMFGVGPIHLFLNQYRFNRKGAGRKERVNTHVTNFTLIAILTGLSFILGWKAVLLVEGPILYLAGVVGIWLFYVQHQFEHSYFEKSDQWDFVSAALQGSSFYQLPKVLQWLTGNIGYHHVHHLGPKVPNYHLQQVHQSTDLFHNVSPITFASSLRALRYRLWDEDRHRFVAFNEIVIENLGWTDITSRRFKPIRLIGMLFKKSKSHP</sequence>
<gene>
    <name evidence="3" type="ORF">KKP3000_000778</name>
</gene>
<keyword evidence="1" id="KW-0472">Membrane</keyword>
<reference evidence="3 4" key="1">
    <citation type="journal article" date="2024" name="Int. J. Mol. Sci.">
        <title>Exploration of Alicyclobacillus spp. Genome in Search of Antibiotic Resistance.</title>
        <authorList>
            <person name="Bucka-Kolendo J."/>
            <person name="Kiousi D.E."/>
            <person name="Dekowska A."/>
            <person name="Mikolajczuk-Szczyrba A."/>
            <person name="Karadedos D.M."/>
            <person name="Michael P."/>
            <person name="Galanis A."/>
            <person name="Sokolowska B."/>
        </authorList>
    </citation>
    <scope>NUCLEOTIDE SEQUENCE [LARGE SCALE GENOMIC DNA]</scope>
    <source>
        <strain evidence="3 4">KKP 3000</strain>
    </source>
</reference>
<protein>
    <submittedName>
        <fullName evidence="3">Fatty acid desaturase</fullName>
        <ecNumber evidence="3">1.14.19.-</ecNumber>
    </submittedName>
</protein>
<dbReference type="PANTHER" id="PTHR19353:SF73">
    <property type="entry name" value="FATTY ACID DESATURASE"/>
    <property type="match status" value="1"/>
</dbReference>
<dbReference type="CDD" id="cd03507">
    <property type="entry name" value="Delta12-FADS-like"/>
    <property type="match status" value="1"/>
</dbReference>
<keyword evidence="1" id="KW-1133">Transmembrane helix</keyword>
<feature type="transmembrane region" description="Helical" evidence="1">
    <location>
        <begin position="187"/>
        <end position="208"/>
    </location>
</feature>
<feature type="domain" description="Fatty acid desaturase" evidence="2">
    <location>
        <begin position="54"/>
        <end position="292"/>
    </location>
</feature>
<feature type="transmembrane region" description="Helical" evidence="1">
    <location>
        <begin position="214"/>
        <end position="231"/>
    </location>
</feature>
<evidence type="ECO:0000313" key="4">
    <source>
        <dbReference type="Proteomes" id="UP001579974"/>
    </source>
</evidence>
<feature type="transmembrane region" description="Helical" evidence="1">
    <location>
        <begin position="51"/>
        <end position="75"/>
    </location>
</feature>
<keyword evidence="4" id="KW-1185">Reference proteome</keyword>
<dbReference type="EC" id="1.14.19.-" evidence="3"/>
<evidence type="ECO:0000256" key="1">
    <source>
        <dbReference type="SAM" id="Phobius"/>
    </source>
</evidence>
<feature type="transmembrane region" description="Helical" evidence="1">
    <location>
        <begin position="28"/>
        <end position="45"/>
    </location>
</feature>
<accession>A0ABV5AIN1</accession>
<evidence type="ECO:0000259" key="2">
    <source>
        <dbReference type="Pfam" id="PF00487"/>
    </source>
</evidence>
<dbReference type="GO" id="GO:0016491">
    <property type="term" value="F:oxidoreductase activity"/>
    <property type="evidence" value="ECO:0007669"/>
    <property type="project" value="UniProtKB-KW"/>
</dbReference>
<dbReference type="PANTHER" id="PTHR19353">
    <property type="entry name" value="FATTY ACID DESATURASE 2"/>
    <property type="match status" value="1"/>
</dbReference>
<dbReference type="EMBL" id="JBDXSU010000016">
    <property type="protein sequence ID" value="MFB5191986.1"/>
    <property type="molecule type" value="Genomic_DNA"/>
</dbReference>
<dbReference type="Proteomes" id="UP001579974">
    <property type="component" value="Unassembled WGS sequence"/>
</dbReference>
<comment type="caution">
    <text evidence="3">The sequence shown here is derived from an EMBL/GenBank/DDBJ whole genome shotgun (WGS) entry which is preliminary data.</text>
</comment>
<name>A0ABV5AIN1_9BACL</name>
<evidence type="ECO:0000313" key="3">
    <source>
        <dbReference type="EMBL" id="MFB5191986.1"/>
    </source>
</evidence>
<keyword evidence="1" id="KW-0812">Transmembrane</keyword>
<organism evidence="3 4">
    <name type="scientific">Alicyclobacillus fastidiosus</name>
    <dbReference type="NCBI Taxonomy" id="392011"/>
    <lineage>
        <taxon>Bacteria</taxon>
        <taxon>Bacillati</taxon>
        <taxon>Bacillota</taxon>
        <taxon>Bacilli</taxon>
        <taxon>Bacillales</taxon>
        <taxon>Alicyclobacillaceae</taxon>
        <taxon>Alicyclobacillus</taxon>
    </lineage>
</organism>